<accession>A0A0T6AXJ1</accession>
<name>A0A0T6AXJ1_9SCAR</name>
<dbReference type="GO" id="GO:0051225">
    <property type="term" value="P:spindle assembly"/>
    <property type="evidence" value="ECO:0007669"/>
    <property type="project" value="TreeGrafter"/>
</dbReference>
<gene>
    <name evidence="2" type="ORF">AMK59_6780</name>
</gene>
<sequence length="351" mass="40974">MAIRGTCTEMCPVEEMKFREKERMLHLLEMVPGTESLSKPKADKSRTVKIHTRSAAGSNMSLPKNLRTVEALLQTVNYLLNDVITSKILPWHHIYDFIADRLLAVRQDMLIQRLPISHYISLLEPIVRFYTYSAYRLCEYPIEQFDPVLNNNHLQECLKRLLKLYDESEYFSNDKANAKEIDFSSRPFFEALYIIFNLRDKNAIIRGLSINKKWRTEVVRSSLGVSMAVLRGNWYRACVFIKKLPTLLSAVVLLHLPLIRREALKRMEVAYNSKNLTYPLDALQKQLLYSNKTDLINDCTYYTMKIENDAIRFIKGAINHQDVAKPRQEEFVHKKLSRKNISDLVLLGDIW</sequence>
<evidence type="ECO:0000313" key="2">
    <source>
        <dbReference type="EMBL" id="KRT79920.1"/>
    </source>
</evidence>
<evidence type="ECO:0000259" key="1">
    <source>
        <dbReference type="Pfam" id="PF03399"/>
    </source>
</evidence>
<comment type="caution">
    <text evidence="2">The sequence shown here is derived from an EMBL/GenBank/DDBJ whole genome shotgun (WGS) entry which is preliminary data.</text>
</comment>
<reference evidence="2 3" key="1">
    <citation type="submission" date="2015-09" db="EMBL/GenBank/DDBJ databases">
        <title>Draft genome of the scarab beetle Oryctes borbonicus.</title>
        <authorList>
            <person name="Meyer J.M."/>
            <person name="Markov G.V."/>
            <person name="Baskaran P."/>
            <person name="Herrmann M."/>
            <person name="Sommer R.J."/>
            <person name="Roedelsperger C."/>
        </authorList>
    </citation>
    <scope>NUCLEOTIDE SEQUENCE [LARGE SCALE GENOMIC DNA]</scope>
    <source>
        <strain evidence="2">OB123</strain>
        <tissue evidence="2">Whole animal</tissue>
    </source>
</reference>
<dbReference type="Proteomes" id="UP000051574">
    <property type="component" value="Unassembled WGS sequence"/>
</dbReference>
<dbReference type="GO" id="GO:0005819">
    <property type="term" value="C:spindle"/>
    <property type="evidence" value="ECO:0007669"/>
    <property type="project" value="TreeGrafter"/>
</dbReference>
<keyword evidence="3" id="KW-1185">Reference proteome</keyword>
<feature type="domain" description="SAC3/GANP/THP3 conserved" evidence="1">
    <location>
        <begin position="10"/>
        <end position="307"/>
    </location>
</feature>
<dbReference type="GO" id="GO:0005813">
    <property type="term" value="C:centrosome"/>
    <property type="evidence" value="ECO:0007669"/>
    <property type="project" value="TreeGrafter"/>
</dbReference>
<dbReference type="Pfam" id="PF03399">
    <property type="entry name" value="SAC3_GANP"/>
    <property type="match status" value="1"/>
</dbReference>
<dbReference type="EMBL" id="LJIG01022561">
    <property type="protein sequence ID" value="KRT79920.1"/>
    <property type="molecule type" value="Genomic_DNA"/>
</dbReference>
<dbReference type="PANTHER" id="PTHR12436:SF38">
    <property type="entry name" value="SAC3 DOMAIN-CONTAINING PROTEIN 1"/>
    <property type="match status" value="1"/>
</dbReference>
<dbReference type="Gene3D" id="1.25.40.990">
    <property type="match status" value="1"/>
</dbReference>
<dbReference type="GO" id="GO:0051298">
    <property type="term" value="P:centrosome duplication"/>
    <property type="evidence" value="ECO:0007669"/>
    <property type="project" value="TreeGrafter"/>
</dbReference>
<protein>
    <recommendedName>
        <fullName evidence="1">SAC3/GANP/THP3 conserved domain-containing protein</fullName>
    </recommendedName>
</protein>
<proteinExistence type="predicted"/>
<organism evidence="2 3">
    <name type="scientific">Oryctes borbonicus</name>
    <dbReference type="NCBI Taxonomy" id="1629725"/>
    <lineage>
        <taxon>Eukaryota</taxon>
        <taxon>Metazoa</taxon>
        <taxon>Ecdysozoa</taxon>
        <taxon>Arthropoda</taxon>
        <taxon>Hexapoda</taxon>
        <taxon>Insecta</taxon>
        <taxon>Pterygota</taxon>
        <taxon>Neoptera</taxon>
        <taxon>Endopterygota</taxon>
        <taxon>Coleoptera</taxon>
        <taxon>Polyphaga</taxon>
        <taxon>Scarabaeiformia</taxon>
        <taxon>Scarabaeidae</taxon>
        <taxon>Dynastinae</taxon>
        <taxon>Oryctes</taxon>
    </lineage>
</organism>
<dbReference type="PANTHER" id="PTHR12436">
    <property type="entry name" value="80 KDA MCM3-ASSOCIATED PROTEIN"/>
    <property type="match status" value="1"/>
</dbReference>
<dbReference type="GO" id="GO:0005634">
    <property type="term" value="C:nucleus"/>
    <property type="evidence" value="ECO:0007669"/>
    <property type="project" value="TreeGrafter"/>
</dbReference>
<dbReference type="OrthoDB" id="264795at2759"/>
<dbReference type="AlphaFoldDB" id="A0A0T6AXJ1"/>
<dbReference type="InterPro" id="IPR005062">
    <property type="entry name" value="SAC3/GANP/THP3_conserved"/>
</dbReference>
<dbReference type="InterPro" id="IPR045107">
    <property type="entry name" value="SAC3/GANP/THP3"/>
</dbReference>
<evidence type="ECO:0000313" key="3">
    <source>
        <dbReference type="Proteomes" id="UP000051574"/>
    </source>
</evidence>